<dbReference type="AlphaFoldDB" id="A0A8H7NA71"/>
<comment type="caution">
    <text evidence="2">The sequence shown here is derived from an EMBL/GenBank/DDBJ whole genome shotgun (WGS) entry which is preliminary data.</text>
</comment>
<dbReference type="SUPFAM" id="SSF47323">
    <property type="entry name" value="Anticodon-binding domain of a subclass of class I aminoacyl-tRNA synthetases"/>
    <property type="match status" value="1"/>
</dbReference>
<evidence type="ECO:0000256" key="1">
    <source>
        <dbReference type="SAM" id="MobiDB-lite"/>
    </source>
</evidence>
<proteinExistence type="predicted"/>
<evidence type="ECO:0000313" key="2">
    <source>
        <dbReference type="EMBL" id="KAF9752014.1"/>
    </source>
</evidence>
<feature type="compositionally biased region" description="Basic residues" evidence="1">
    <location>
        <begin position="78"/>
        <end position="88"/>
    </location>
</feature>
<dbReference type="EMBL" id="JADCTT010000005">
    <property type="protein sequence ID" value="KAF9752014.1"/>
    <property type="molecule type" value="Genomic_DNA"/>
</dbReference>
<sequence length="123" mass="13118">MPGIGEAIFSQLGIEPTTIIPDVWDFNSIAAGHKIGTPKPLFSIIPSSKIEEWQLAYGGEELKRQKALQAEKAAAKAAAKKAKKQKSKEKKDKEKEAGGPAPAPAPAETVAKEVADLSLKDKN</sequence>
<feature type="region of interest" description="Disordered" evidence="1">
    <location>
        <begin position="73"/>
        <end position="123"/>
    </location>
</feature>
<feature type="compositionally biased region" description="Basic and acidic residues" evidence="1">
    <location>
        <begin position="110"/>
        <end position="123"/>
    </location>
</feature>
<gene>
    <name evidence="2" type="ORF">IM811_013808</name>
</gene>
<dbReference type="GO" id="GO:0005524">
    <property type="term" value="F:ATP binding"/>
    <property type="evidence" value="ECO:0007669"/>
    <property type="project" value="InterPro"/>
</dbReference>
<organism evidence="2 3">
    <name type="scientific">Bionectria ochroleuca</name>
    <name type="common">Gliocladium roseum</name>
    <dbReference type="NCBI Taxonomy" id="29856"/>
    <lineage>
        <taxon>Eukaryota</taxon>
        <taxon>Fungi</taxon>
        <taxon>Dikarya</taxon>
        <taxon>Ascomycota</taxon>
        <taxon>Pezizomycotina</taxon>
        <taxon>Sordariomycetes</taxon>
        <taxon>Hypocreomycetidae</taxon>
        <taxon>Hypocreales</taxon>
        <taxon>Bionectriaceae</taxon>
        <taxon>Clonostachys</taxon>
    </lineage>
</organism>
<name>A0A8H7NA71_BIOOC</name>
<dbReference type="Gene3D" id="1.10.730.10">
    <property type="entry name" value="Isoleucyl-tRNA Synthetase, Domain 1"/>
    <property type="match status" value="1"/>
</dbReference>
<accession>A0A8H7NA71</accession>
<protein>
    <submittedName>
        <fullName evidence="2">Uncharacterized protein</fullName>
    </submittedName>
</protein>
<evidence type="ECO:0000313" key="3">
    <source>
        <dbReference type="Proteomes" id="UP000616885"/>
    </source>
</evidence>
<dbReference type="InterPro" id="IPR009080">
    <property type="entry name" value="tRNAsynth_Ia_anticodon-bd"/>
</dbReference>
<reference evidence="2" key="1">
    <citation type="submission" date="2020-10" db="EMBL/GenBank/DDBJ databases">
        <title>High-Quality Genome Resource of Clonostachys rosea strain S41 by Oxford Nanopore Long-Read Sequencing.</title>
        <authorList>
            <person name="Wang H."/>
        </authorList>
    </citation>
    <scope>NUCLEOTIDE SEQUENCE</scope>
    <source>
        <strain evidence="2">S41</strain>
    </source>
</reference>
<dbReference type="GO" id="GO:0006418">
    <property type="term" value="P:tRNA aminoacylation for protein translation"/>
    <property type="evidence" value="ECO:0007669"/>
    <property type="project" value="InterPro"/>
</dbReference>
<dbReference type="GO" id="GO:0004812">
    <property type="term" value="F:aminoacyl-tRNA ligase activity"/>
    <property type="evidence" value="ECO:0007669"/>
    <property type="project" value="InterPro"/>
</dbReference>
<dbReference type="Proteomes" id="UP000616885">
    <property type="component" value="Unassembled WGS sequence"/>
</dbReference>